<dbReference type="Proteomes" id="UP001207228">
    <property type="component" value="Unassembled WGS sequence"/>
</dbReference>
<gene>
    <name evidence="1" type="primary">dptG</name>
    <name evidence="1" type="ORF">OO017_15950</name>
</gene>
<proteinExistence type="predicted"/>
<accession>A0ABT3RIX9</accession>
<evidence type="ECO:0000313" key="1">
    <source>
        <dbReference type="EMBL" id="MCX2741453.1"/>
    </source>
</evidence>
<evidence type="ECO:0000313" key="2">
    <source>
        <dbReference type="Proteomes" id="UP001207228"/>
    </source>
</evidence>
<name>A0ABT3RIX9_9BACT</name>
<dbReference type="EMBL" id="JAPFQO010000011">
    <property type="protein sequence ID" value="MCX2741453.1"/>
    <property type="molecule type" value="Genomic_DNA"/>
</dbReference>
<dbReference type="InterPro" id="IPR017645">
    <property type="entry name" value="Dnd_assoc_1"/>
</dbReference>
<protein>
    <submittedName>
        <fullName evidence="1">DNA phosphorothioation-dependent restriction protein DptG</fullName>
    </submittedName>
</protein>
<sequence>METYINVEEDLKGYFVLDQDGTIKEFKHRPPTKILLFPYNTKMEPNLGKVLKQDLKNFDGYVGKCYRMVLQKDFSNELKSAKNYGEHLKQTVLENIVAQTKTEPLLEDKLRAIVDSLYFDELNLVKYGPQAQRYLNWATPNNTLDKTAAFIKDVFIDEELEKLFAAHDIHEEHMLNQLVNSSLPALKDYDYTLSSYHVLDQDVVRLFKRDMLYLASNKKSFLNDVEKLFKFYYFFYVSRAVFRLNDFFSPKDHPLYFTLEEETFSESRRAYDAGWRQLESRIGNLFSHAIGLDLLNHLNLPGSNKTYDYMALKQHYEGLDDSAKEILILAVKGISEVYQRYVPDVEGDWQDFDDQFVSSLNKRKITDAFEVAVYKLWFMIEYQFEHSGRRKPKGNYANWFVFFCRENFLKNRGRNGFSLSLNHSMLLFLTKLCIGNHHKIRLKDLWLEYKARGISFDDASQQAIISLFEKINLLEKKSDSGDAQYVKAIL</sequence>
<dbReference type="RefSeq" id="WP_266053667.1">
    <property type="nucleotide sequence ID" value="NZ_JAPFQO010000011.1"/>
</dbReference>
<keyword evidence="2" id="KW-1185">Reference proteome</keyword>
<organism evidence="1 2">
    <name type="scientific">Pontibacter anaerobius</name>
    <dbReference type="NCBI Taxonomy" id="2993940"/>
    <lineage>
        <taxon>Bacteria</taxon>
        <taxon>Pseudomonadati</taxon>
        <taxon>Bacteroidota</taxon>
        <taxon>Cytophagia</taxon>
        <taxon>Cytophagales</taxon>
        <taxon>Hymenobacteraceae</taxon>
        <taxon>Pontibacter</taxon>
    </lineage>
</organism>
<comment type="caution">
    <text evidence="1">The sequence shown here is derived from an EMBL/GenBank/DDBJ whole genome shotgun (WGS) entry which is preliminary data.</text>
</comment>
<dbReference type="NCBIfam" id="TIGR03236">
    <property type="entry name" value="dnd_assoc_1"/>
    <property type="match status" value="1"/>
</dbReference>
<reference evidence="1 2" key="1">
    <citation type="submission" date="2022-11" db="EMBL/GenBank/DDBJ databases">
        <title>The characterization of three novel Bacteroidetes species and genomic analysis of their roles in tidal elemental geochemical cycles.</title>
        <authorList>
            <person name="Ma K.-J."/>
        </authorList>
    </citation>
    <scope>NUCLEOTIDE SEQUENCE [LARGE SCALE GENOMIC DNA]</scope>
    <source>
        <strain evidence="1 2">M82</strain>
    </source>
</reference>